<gene>
    <name evidence="2" type="ORF">D1627_09665</name>
</gene>
<protein>
    <submittedName>
        <fullName evidence="2">NAD(P)/FAD-dependent oxidoreductase</fullName>
    </submittedName>
</protein>
<evidence type="ECO:0000313" key="2">
    <source>
        <dbReference type="EMBL" id="RIJ37388.1"/>
    </source>
</evidence>
<proteinExistence type="predicted"/>
<dbReference type="RefSeq" id="WP_119432044.1">
    <property type="nucleotide sequence ID" value="NZ_QWGE01000003.1"/>
</dbReference>
<dbReference type="OrthoDB" id="1142316at2"/>
<dbReference type="Pfam" id="PF01494">
    <property type="entry name" value="FAD_binding_3"/>
    <property type="match status" value="1"/>
</dbReference>
<dbReference type="Gene3D" id="3.50.50.60">
    <property type="entry name" value="FAD/NAD(P)-binding domain"/>
    <property type="match status" value="1"/>
</dbReference>
<evidence type="ECO:0000313" key="3">
    <source>
        <dbReference type="Proteomes" id="UP000266005"/>
    </source>
</evidence>
<dbReference type="PANTHER" id="PTHR42685">
    <property type="entry name" value="GERANYLGERANYL DIPHOSPHATE REDUCTASE"/>
    <property type="match status" value="1"/>
</dbReference>
<dbReference type="InterPro" id="IPR050407">
    <property type="entry name" value="Geranylgeranyl_reductase"/>
</dbReference>
<dbReference type="InterPro" id="IPR002938">
    <property type="entry name" value="FAD-bd"/>
</dbReference>
<comment type="caution">
    <text evidence="2">The sequence shown here is derived from an EMBL/GenBank/DDBJ whole genome shotgun (WGS) entry which is preliminary data.</text>
</comment>
<keyword evidence="3" id="KW-1185">Reference proteome</keyword>
<dbReference type="PANTHER" id="PTHR42685:SF19">
    <property type="entry name" value="POSSIBLE OXIDOREDUCTASE"/>
    <property type="match status" value="1"/>
</dbReference>
<name>A0A399S268_9BACT</name>
<dbReference type="GO" id="GO:0071949">
    <property type="term" value="F:FAD binding"/>
    <property type="evidence" value="ECO:0007669"/>
    <property type="project" value="InterPro"/>
</dbReference>
<organism evidence="2 3">
    <name type="scientific">Pontibacter oryzae</name>
    <dbReference type="NCBI Taxonomy" id="2304593"/>
    <lineage>
        <taxon>Bacteria</taxon>
        <taxon>Pseudomonadati</taxon>
        <taxon>Bacteroidota</taxon>
        <taxon>Cytophagia</taxon>
        <taxon>Cytophagales</taxon>
        <taxon>Hymenobacteraceae</taxon>
        <taxon>Pontibacter</taxon>
    </lineage>
</organism>
<reference evidence="3" key="1">
    <citation type="submission" date="2018-08" db="EMBL/GenBank/DDBJ databases">
        <title>Mucilaginibacter sp. MYSH2.</title>
        <authorList>
            <person name="Seo T."/>
        </authorList>
    </citation>
    <scope>NUCLEOTIDE SEQUENCE [LARGE SCALE GENOMIC DNA]</scope>
    <source>
        <strain evidence="3">KIRAN</strain>
    </source>
</reference>
<feature type="domain" description="FAD-binding" evidence="1">
    <location>
        <begin position="3"/>
        <end position="313"/>
    </location>
</feature>
<evidence type="ECO:0000259" key="1">
    <source>
        <dbReference type="Pfam" id="PF01494"/>
    </source>
</evidence>
<dbReference type="Proteomes" id="UP000266005">
    <property type="component" value="Unassembled WGS sequence"/>
</dbReference>
<sequence length="371" mass="41148">MTTDVLVIGGGLAGLVSAIGLARAGLSVTLVEKKAYPFHRVCGEYVSNEVLPYLRQLGAHISSLHPARINRFLLSSPNGETLTAKLDLGGFGLSRFTLDNYLFELAKQQGVKFILQQAVQQVIFAKDVFTATLSGGQGLQAHVVVGAYGKRTNLDRQLQRRFFRASSPYIGVKYHVRYDFPRDLIALHNFENGYAGTSAIEDGRYCLCYLTTRQNLKKHGSIAAMEQAILYHNPHLRQIFTEAEFLYKQPEVINEISFATKTCVEEHLLMCGDAAGMITPLCGNGMAMAIHAAKILTEHTIHYFANGHNRQELEHGYTNAWKKQFESRLRVGRTVQGLFGSPIVSEVAVGALKRLPAAVRVIMRQTHGKPF</sequence>
<dbReference type="EMBL" id="QWGE01000003">
    <property type="protein sequence ID" value="RIJ37388.1"/>
    <property type="molecule type" value="Genomic_DNA"/>
</dbReference>
<dbReference type="InterPro" id="IPR036188">
    <property type="entry name" value="FAD/NAD-bd_sf"/>
</dbReference>
<accession>A0A399S268</accession>
<dbReference type="AlphaFoldDB" id="A0A399S268"/>
<dbReference type="PRINTS" id="PR00420">
    <property type="entry name" value="RNGMNOXGNASE"/>
</dbReference>
<dbReference type="SUPFAM" id="SSF51905">
    <property type="entry name" value="FAD/NAD(P)-binding domain"/>
    <property type="match status" value="1"/>
</dbReference>